<evidence type="ECO:0000313" key="4">
    <source>
        <dbReference type="EMBL" id="SDF31613.1"/>
    </source>
</evidence>
<accession>A0A1G7K308</accession>
<dbReference type="InterPro" id="IPR016181">
    <property type="entry name" value="Acyl_CoA_acyltransferase"/>
</dbReference>
<dbReference type="Pfam" id="PF00583">
    <property type="entry name" value="Acetyltransf_1"/>
    <property type="match status" value="1"/>
</dbReference>
<dbReference type="PANTHER" id="PTHR43877:SF2">
    <property type="entry name" value="AMINOALKYLPHOSPHONATE N-ACETYLTRANSFERASE-RELATED"/>
    <property type="match status" value="1"/>
</dbReference>
<dbReference type="RefSeq" id="WP_090114777.1">
    <property type="nucleotide sequence ID" value="NZ_FNAT01000010.1"/>
</dbReference>
<dbReference type="AlphaFoldDB" id="A0A1G7K308"/>
<keyword evidence="1 4" id="KW-0808">Transferase</keyword>
<evidence type="ECO:0000256" key="1">
    <source>
        <dbReference type="ARBA" id="ARBA00022679"/>
    </source>
</evidence>
<proteinExistence type="predicted"/>
<evidence type="ECO:0000313" key="5">
    <source>
        <dbReference type="Proteomes" id="UP000198922"/>
    </source>
</evidence>
<dbReference type="InterPro" id="IPR000182">
    <property type="entry name" value="GNAT_dom"/>
</dbReference>
<dbReference type="OrthoDB" id="6172743at2"/>
<reference evidence="5" key="1">
    <citation type="submission" date="2016-10" db="EMBL/GenBank/DDBJ databases">
        <authorList>
            <person name="Varghese N."/>
            <person name="Submissions S."/>
        </authorList>
    </citation>
    <scope>NUCLEOTIDE SEQUENCE [LARGE SCALE GENOMIC DNA]</scope>
    <source>
        <strain evidence="5">DSM 21424</strain>
    </source>
</reference>
<dbReference type="GO" id="GO:0016747">
    <property type="term" value="F:acyltransferase activity, transferring groups other than amino-acyl groups"/>
    <property type="evidence" value="ECO:0007669"/>
    <property type="project" value="InterPro"/>
</dbReference>
<name>A0A1G7K308_9RHOB</name>
<sequence>MDDVQIVKLGATELPLFKAIRLESLRCSPSSFANTEADWSSLPNSEWLNRLKTPVYAVLRGDEPVGIMGLLLQHGEKKAHRTTLIMAYLRESERGAGLADNLLSVVTACAVENGVRQLELNVNEHNVTAIRFYERHGFEQVGRVPRALIDRGREVDELIMVQRLS</sequence>
<dbReference type="Proteomes" id="UP000198922">
    <property type="component" value="Unassembled WGS sequence"/>
</dbReference>
<dbReference type="InterPro" id="IPR050832">
    <property type="entry name" value="Bact_Acetyltransf"/>
</dbReference>
<evidence type="ECO:0000256" key="2">
    <source>
        <dbReference type="ARBA" id="ARBA00023315"/>
    </source>
</evidence>
<dbReference type="SUPFAM" id="SSF55729">
    <property type="entry name" value="Acyl-CoA N-acyltransferases (Nat)"/>
    <property type="match status" value="1"/>
</dbReference>
<dbReference type="Gene3D" id="3.40.630.30">
    <property type="match status" value="1"/>
</dbReference>
<dbReference type="PANTHER" id="PTHR43877">
    <property type="entry name" value="AMINOALKYLPHOSPHONATE N-ACETYLTRANSFERASE-RELATED-RELATED"/>
    <property type="match status" value="1"/>
</dbReference>
<organism evidence="4 5">
    <name type="scientific">Limimaricola pyoseonensis</name>
    <dbReference type="NCBI Taxonomy" id="521013"/>
    <lineage>
        <taxon>Bacteria</taxon>
        <taxon>Pseudomonadati</taxon>
        <taxon>Pseudomonadota</taxon>
        <taxon>Alphaproteobacteria</taxon>
        <taxon>Rhodobacterales</taxon>
        <taxon>Paracoccaceae</taxon>
        <taxon>Limimaricola</taxon>
    </lineage>
</organism>
<evidence type="ECO:0000259" key="3">
    <source>
        <dbReference type="PROSITE" id="PS51186"/>
    </source>
</evidence>
<protein>
    <submittedName>
        <fullName evidence="4">L-amino acid N-acyltransferase YncA</fullName>
    </submittedName>
</protein>
<dbReference type="EMBL" id="FNAT01000010">
    <property type="protein sequence ID" value="SDF31613.1"/>
    <property type="molecule type" value="Genomic_DNA"/>
</dbReference>
<dbReference type="PROSITE" id="PS51186">
    <property type="entry name" value="GNAT"/>
    <property type="match status" value="1"/>
</dbReference>
<dbReference type="STRING" id="521013.SAMN04488567_0106"/>
<keyword evidence="5" id="KW-1185">Reference proteome</keyword>
<gene>
    <name evidence="4" type="ORF">SAMN04488567_0106</name>
</gene>
<keyword evidence="2 4" id="KW-0012">Acyltransferase</keyword>
<feature type="domain" description="N-acetyltransferase" evidence="3">
    <location>
        <begin position="4"/>
        <end position="165"/>
    </location>
</feature>